<evidence type="ECO:0000313" key="4">
    <source>
        <dbReference type="Proteomes" id="UP000434052"/>
    </source>
</evidence>
<dbReference type="Proteomes" id="UP000434052">
    <property type="component" value="Unassembled WGS sequence"/>
</dbReference>
<dbReference type="EMBL" id="QMIF01000008">
    <property type="protein sequence ID" value="TVM33138.1"/>
    <property type="molecule type" value="Genomic_DNA"/>
</dbReference>
<dbReference type="AlphaFoldDB" id="A0A6P1ZFF4"/>
<dbReference type="OrthoDB" id="9871851at2"/>
<evidence type="ECO:0000313" key="3">
    <source>
        <dbReference type="EMBL" id="TVM33138.1"/>
    </source>
</evidence>
<keyword evidence="1" id="KW-0732">Signal</keyword>
<evidence type="ECO:0000313" key="5">
    <source>
        <dbReference type="Proteomes" id="UP000503251"/>
    </source>
</evidence>
<dbReference type="Proteomes" id="UP000503251">
    <property type="component" value="Chromosome"/>
</dbReference>
<reference evidence="3 4" key="1">
    <citation type="submission" date="2018-06" db="EMBL/GenBank/DDBJ databases">
        <title>Complete genome of Desulfovibrio marinus P48SEP.</title>
        <authorList>
            <person name="Crispim J.S."/>
            <person name="Vidigal P.M.P."/>
            <person name="Silva L.C.F."/>
            <person name="Araujo L.C."/>
            <person name="Laguardia C.N."/>
            <person name="Dias R.S."/>
            <person name="Sousa M.P."/>
            <person name="Paula S.O."/>
            <person name="Silva C."/>
        </authorList>
    </citation>
    <scope>NUCLEOTIDE SEQUENCE [LARGE SCALE GENOMIC DNA]</scope>
    <source>
        <strain evidence="3 4">P48SEP</strain>
    </source>
</reference>
<organism evidence="3 4">
    <name type="scientific">Oceanidesulfovibrio marinus</name>
    <dbReference type="NCBI Taxonomy" id="370038"/>
    <lineage>
        <taxon>Bacteria</taxon>
        <taxon>Pseudomonadati</taxon>
        <taxon>Thermodesulfobacteriota</taxon>
        <taxon>Desulfovibrionia</taxon>
        <taxon>Desulfovibrionales</taxon>
        <taxon>Desulfovibrionaceae</taxon>
        <taxon>Oceanidesulfovibrio</taxon>
    </lineage>
</organism>
<accession>A0A6P1ZFF4</accession>
<proteinExistence type="predicted"/>
<keyword evidence="5" id="KW-1185">Reference proteome</keyword>
<dbReference type="EMBL" id="CP039543">
    <property type="protein sequence ID" value="QJT08391.1"/>
    <property type="molecule type" value="Genomic_DNA"/>
</dbReference>
<evidence type="ECO:0000313" key="2">
    <source>
        <dbReference type="EMBL" id="QJT08391.1"/>
    </source>
</evidence>
<name>A0A6P1ZFF4_9BACT</name>
<sequence length="91" mass="10281">MFLAIAGVLLFAAPALAGLLQNKDSVPYDYQVFWDDMEAPLKGIIEPGQEVELRESPCTIALPKRNDSMYMRPGETVFIRKGILRRPEDKK</sequence>
<dbReference type="RefSeq" id="WP_144305868.1">
    <property type="nucleotide sequence ID" value="NZ_CP039543.1"/>
</dbReference>
<gene>
    <name evidence="3" type="ORF">DQK91_13355</name>
    <name evidence="2" type="ORF">E8L03_05385</name>
</gene>
<feature type="chain" id="PRO_5030159370" evidence="1">
    <location>
        <begin position="18"/>
        <end position="91"/>
    </location>
</feature>
<reference evidence="2 5" key="2">
    <citation type="submission" date="2019-04" db="EMBL/GenBank/DDBJ databases">
        <title>Isolation and culture of sulfate reducing bacteria from the cold seep of the South China Sea.</title>
        <authorList>
            <person name="Sun C."/>
            <person name="Liu R."/>
        </authorList>
    </citation>
    <scope>NUCLEOTIDE SEQUENCE [LARGE SCALE GENOMIC DNA]</scope>
    <source>
        <strain evidence="2 5">CS1</strain>
    </source>
</reference>
<protein>
    <submittedName>
        <fullName evidence="3">Uncharacterized protein</fullName>
    </submittedName>
</protein>
<feature type="signal peptide" evidence="1">
    <location>
        <begin position="1"/>
        <end position="17"/>
    </location>
</feature>
<evidence type="ECO:0000256" key="1">
    <source>
        <dbReference type="SAM" id="SignalP"/>
    </source>
</evidence>